<accession>M8DVI7</accession>
<dbReference type="SUPFAM" id="SSF160387">
    <property type="entry name" value="NosL/MerB-like"/>
    <property type="match status" value="1"/>
</dbReference>
<keyword evidence="2" id="KW-0732">Signal</keyword>
<dbReference type="EMBL" id="APBN01000010">
    <property type="protein sequence ID" value="EMT51006.1"/>
    <property type="molecule type" value="Genomic_DNA"/>
</dbReference>
<dbReference type="AlphaFoldDB" id="M8DVI7"/>
<dbReference type="RefSeq" id="WP_003390173.1">
    <property type="nucleotide sequence ID" value="NZ_APBN01000010.1"/>
</dbReference>
<sequence length="194" mass="21389">MKKWTIAAGAMMVASVLMMGCGKEEAQPVEIVEGVDKCDICHMEVANNQHATEIVLKDGKALKFDDIGCMYRWTNENGTEQVDVQFVRDYLSKEWVKSDQASYAYDESYKTPMGYGVYSFKEKTAAEVFVQEQQTGKVMSAQDLSNHSWESSMKKHKEEHGGGHNGDGQSGTHGANADANGSHTPSAETQGKHN</sequence>
<feature type="compositionally biased region" description="Polar residues" evidence="1">
    <location>
        <begin position="137"/>
        <end position="151"/>
    </location>
</feature>
<feature type="signal peptide" evidence="2">
    <location>
        <begin position="1"/>
        <end position="19"/>
    </location>
</feature>
<reference evidence="3 4" key="1">
    <citation type="submission" date="2013-03" db="EMBL/GenBank/DDBJ databases">
        <title>Assembly of a new bacterial strain Brevibacillus borstelensis AK1.</title>
        <authorList>
            <person name="Rajan I."/>
            <person name="PoliReddy D."/>
            <person name="Sugumar T."/>
            <person name="Rathinam K."/>
            <person name="Alqarawi S."/>
            <person name="Khalil A.B."/>
            <person name="Sivakumar N."/>
        </authorList>
    </citation>
    <scope>NUCLEOTIDE SEQUENCE [LARGE SCALE GENOMIC DNA]</scope>
    <source>
        <strain evidence="3 4">AK1</strain>
    </source>
</reference>
<feature type="chain" id="PRO_5038344925" description="Lipoprotein" evidence="2">
    <location>
        <begin position="20"/>
        <end position="194"/>
    </location>
</feature>
<name>M8DVI7_9BACL</name>
<feature type="region of interest" description="Disordered" evidence="1">
    <location>
        <begin position="137"/>
        <end position="194"/>
    </location>
</feature>
<gene>
    <name evidence="3" type="ORF">I532_18857</name>
</gene>
<dbReference type="Proteomes" id="UP000012081">
    <property type="component" value="Unassembled WGS sequence"/>
</dbReference>
<evidence type="ECO:0000313" key="3">
    <source>
        <dbReference type="EMBL" id="EMT51006.1"/>
    </source>
</evidence>
<protein>
    <recommendedName>
        <fullName evidence="5">Lipoprotein</fullName>
    </recommendedName>
</protein>
<dbReference type="STRING" id="1300222.I532_18857"/>
<dbReference type="PANTHER" id="PTHR41247">
    <property type="entry name" value="HTH-TYPE TRANSCRIPTIONAL REPRESSOR YCNK"/>
    <property type="match status" value="1"/>
</dbReference>
<dbReference type="PROSITE" id="PS51257">
    <property type="entry name" value="PROKAR_LIPOPROTEIN"/>
    <property type="match status" value="1"/>
</dbReference>
<evidence type="ECO:0000313" key="4">
    <source>
        <dbReference type="Proteomes" id="UP000012081"/>
    </source>
</evidence>
<dbReference type="PATRIC" id="fig|1300222.3.peg.3959"/>
<dbReference type="Pfam" id="PF05573">
    <property type="entry name" value="NosL"/>
    <property type="match status" value="1"/>
</dbReference>
<dbReference type="OrthoDB" id="9792749at2"/>
<proteinExistence type="predicted"/>
<dbReference type="InterPro" id="IPR008719">
    <property type="entry name" value="N2O_reductase_NosL"/>
</dbReference>
<comment type="caution">
    <text evidence="3">The sequence shown here is derived from an EMBL/GenBank/DDBJ whole genome shotgun (WGS) entry which is preliminary data.</text>
</comment>
<evidence type="ECO:0008006" key="5">
    <source>
        <dbReference type="Google" id="ProtNLM"/>
    </source>
</evidence>
<feature type="compositionally biased region" description="Polar residues" evidence="1">
    <location>
        <begin position="179"/>
        <end position="194"/>
    </location>
</feature>
<organism evidence="3 4">
    <name type="scientific">Brevibacillus borstelensis AK1</name>
    <dbReference type="NCBI Taxonomy" id="1300222"/>
    <lineage>
        <taxon>Bacteria</taxon>
        <taxon>Bacillati</taxon>
        <taxon>Bacillota</taxon>
        <taxon>Bacilli</taxon>
        <taxon>Bacillales</taxon>
        <taxon>Paenibacillaceae</taxon>
        <taxon>Brevibacillus</taxon>
    </lineage>
</organism>
<evidence type="ECO:0000256" key="1">
    <source>
        <dbReference type="SAM" id="MobiDB-lite"/>
    </source>
</evidence>
<dbReference type="PANTHER" id="PTHR41247:SF1">
    <property type="entry name" value="HTH-TYPE TRANSCRIPTIONAL REPRESSOR YCNK"/>
    <property type="match status" value="1"/>
</dbReference>
<keyword evidence="4" id="KW-1185">Reference proteome</keyword>
<feature type="compositionally biased region" description="Basic and acidic residues" evidence="1">
    <location>
        <begin position="152"/>
        <end position="162"/>
    </location>
</feature>
<evidence type="ECO:0000256" key="2">
    <source>
        <dbReference type="SAM" id="SignalP"/>
    </source>
</evidence>